<dbReference type="RefSeq" id="WP_104231738.1">
    <property type="nucleotide sequence ID" value="NZ_PSNW01000012.1"/>
</dbReference>
<evidence type="ECO:0000313" key="2">
    <source>
        <dbReference type="Proteomes" id="UP000238220"/>
    </source>
</evidence>
<proteinExistence type="predicted"/>
<dbReference type="EMBL" id="PSNW01000012">
    <property type="protein sequence ID" value="PPE72422.1"/>
    <property type="molecule type" value="Genomic_DNA"/>
</dbReference>
<sequence length="101" mass="11797">MSLAIATRKFHKEFLDIDSRGALRKFIRGRGLQKTTRRCGETHDWVDTYFLDDGYHSVTLVHKHDRINRKTFLKRNAAAVSVKSRTGEAEWNSLVFMEKTQ</sequence>
<reference evidence="1 2" key="1">
    <citation type="submission" date="2018-02" db="EMBL/GenBank/DDBJ databases">
        <title>Genome sequencing of Solimonas sp. HR-BB.</title>
        <authorList>
            <person name="Lee Y."/>
            <person name="Jeon C.O."/>
        </authorList>
    </citation>
    <scope>NUCLEOTIDE SEQUENCE [LARGE SCALE GENOMIC DNA]</scope>
    <source>
        <strain evidence="1 2">HR-BB</strain>
    </source>
</reference>
<protein>
    <submittedName>
        <fullName evidence="1">Uncharacterized protein</fullName>
    </submittedName>
</protein>
<accession>A0A2S5TBV2</accession>
<gene>
    <name evidence="1" type="ORF">C3942_17910</name>
</gene>
<dbReference type="Proteomes" id="UP000238220">
    <property type="component" value="Unassembled WGS sequence"/>
</dbReference>
<organism evidence="1 2">
    <name type="scientific">Solimonas fluminis</name>
    <dbReference type="NCBI Taxonomy" id="2086571"/>
    <lineage>
        <taxon>Bacteria</taxon>
        <taxon>Pseudomonadati</taxon>
        <taxon>Pseudomonadota</taxon>
        <taxon>Gammaproteobacteria</taxon>
        <taxon>Nevskiales</taxon>
        <taxon>Nevskiaceae</taxon>
        <taxon>Solimonas</taxon>
    </lineage>
</organism>
<name>A0A2S5TBV2_9GAMM</name>
<keyword evidence="2" id="KW-1185">Reference proteome</keyword>
<dbReference type="AlphaFoldDB" id="A0A2S5TBV2"/>
<evidence type="ECO:0000313" key="1">
    <source>
        <dbReference type="EMBL" id="PPE72422.1"/>
    </source>
</evidence>
<comment type="caution">
    <text evidence="1">The sequence shown here is derived from an EMBL/GenBank/DDBJ whole genome shotgun (WGS) entry which is preliminary data.</text>
</comment>